<dbReference type="SUPFAM" id="SSF48371">
    <property type="entry name" value="ARM repeat"/>
    <property type="match status" value="1"/>
</dbReference>
<dbReference type="InterPro" id="IPR013284">
    <property type="entry name" value="Beta-catenin"/>
</dbReference>
<evidence type="ECO:0000313" key="2">
    <source>
        <dbReference type="EMBL" id="KAF7625958.1"/>
    </source>
</evidence>
<sequence>MEKQHYYYYNNNHQQQQHLNKQQQKHYNNLWCLPEENEQQQKKHSSFSSLLSPSFPSSHNYYYSSFPGCSTPMASPVQRMEATTSEIAPLHTSLIQSDENAFTPVPIMDELVNRKGSSGFLNNFSDQPQNNSMENIPWSSPNPQNQQQQTFPTYSVLQPSIQANFEEFQLGENDYSQTSSQTSQINQQPTNQYSQQEQQQRKLREQRRCLTSQNRVQQWQQFGQMPLLQDSGVHSMSHSTNIPNSIRHEEPEKMRQVLPELIPLINDESEEIVLRALTILISIARKDKELCLLRSQFDAPLISERRVVEELLRTLHTHKKNKKIAFYVLKALHFISDNEPSGRGLFVNTLNAHGTDCLVELVHFIDIQEHSCFKIAFLILHNLMTDLSIGCKVIAYMCEMKILAKVLNWLSDKNEKFLNVVTDIVHMLVNKNSEQMAFLLTLNGHQKLIYILANSQHETLLYRAVKLLNKVVHLDPNKIVEAGLLEAAQKHLDQASHRLICQLVDCIRAISHVPCGDRKINILLQKLLQLMGTSDPLLKESCTDILANLSANNANNKAFLVENGAVYGLFQLLHQMDALNEALGESVHRQNVQERALSLLRSLSSGNNSSGKARQQIITKDVHKQILLERLRNKQRNWPLLRRTLMLLQCIAHEGSTNLLSEFNFSIAFPPNFPQLPDAPLLKQSEICSFISQTVLLLNEGLNSLPESWELCQRCMELLKLLTVDERLIREIFNELSARWIRLSENQPKLLSPQLILRFFEQLAPTALELLSKLVIIPEGSLFIGKDKQTMDLLYRWMSNNNNNDINSANQTNMNGKKSTTSATNNCVSNINFTTLPNTEQLSNTLRQQQSSNDFLSTALSSFDDNSLSDFVFQYPDCDILILSELHLPQLNSKPGVPSRPFSPGIPLIPVRPKLPGIPIIPFGPTGPGVPEGPGGPEANNL</sequence>
<accession>A0A8S9ZBP9</accession>
<comment type="caution">
    <text evidence="2">The sequence shown here is derived from an EMBL/GenBank/DDBJ whole genome shotgun (WGS) entry which is preliminary data.</text>
</comment>
<dbReference type="GO" id="GO:0045296">
    <property type="term" value="F:cadherin binding"/>
    <property type="evidence" value="ECO:0007669"/>
    <property type="project" value="InterPro"/>
</dbReference>
<dbReference type="PANTHER" id="PTHR45976">
    <property type="entry name" value="ARMADILLO SEGMENT POLARITY PROTEIN"/>
    <property type="match status" value="1"/>
</dbReference>
<feature type="compositionally biased region" description="Low complexity" evidence="1">
    <location>
        <begin position="176"/>
        <end position="198"/>
    </location>
</feature>
<keyword evidence="3" id="KW-1185">Reference proteome</keyword>
<name>A0A8S9ZBP9_9BILA</name>
<feature type="non-terminal residue" evidence="2">
    <location>
        <position position="1"/>
    </location>
</feature>
<dbReference type="InterPro" id="IPR016024">
    <property type="entry name" value="ARM-type_fold"/>
</dbReference>
<dbReference type="Proteomes" id="UP000605970">
    <property type="component" value="Unassembled WGS sequence"/>
</dbReference>
<reference evidence="2" key="1">
    <citation type="journal article" date="2020" name="Ecol. Evol.">
        <title>Genome structure and content of the rice root-knot nematode (Meloidogyne graminicola).</title>
        <authorList>
            <person name="Phan N.T."/>
            <person name="Danchin E.G.J."/>
            <person name="Klopp C."/>
            <person name="Perfus-Barbeoch L."/>
            <person name="Kozlowski D.K."/>
            <person name="Koutsovoulos G.D."/>
            <person name="Lopez-Roques C."/>
            <person name="Bouchez O."/>
            <person name="Zahm M."/>
            <person name="Besnard G."/>
            <person name="Bellafiore S."/>
        </authorList>
    </citation>
    <scope>NUCLEOTIDE SEQUENCE</scope>
    <source>
        <strain evidence="2">VN-18</strain>
    </source>
</reference>
<feature type="compositionally biased region" description="Low complexity" evidence="1">
    <location>
        <begin position="139"/>
        <end position="149"/>
    </location>
</feature>
<evidence type="ECO:0000256" key="1">
    <source>
        <dbReference type="SAM" id="MobiDB-lite"/>
    </source>
</evidence>
<dbReference type="OrthoDB" id="195736at2759"/>
<feature type="region of interest" description="Disordered" evidence="1">
    <location>
        <begin position="174"/>
        <end position="207"/>
    </location>
</feature>
<dbReference type="GO" id="GO:0007155">
    <property type="term" value="P:cell adhesion"/>
    <property type="evidence" value="ECO:0007669"/>
    <property type="project" value="InterPro"/>
</dbReference>
<gene>
    <name evidence="2" type="ORF">Mgra_00009860</name>
</gene>
<feature type="compositionally biased region" description="Polar residues" evidence="1">
    <location>
        <begin position="118"/>
        <end position="138"/>
    </location>
</feature>
<proteinExistence type="predicted"/>
<dbReference type="Gene3D" id="1.25.10.10">
    <property type="entry name" value="Leucine-rich Repeat Variant"/>
    <property type="match status" value="1"/>
</dbReference>
<dbReference type="InterPro" id="IPR011989">
    <property type="entry name" value="ARM-like"/>
</dbReference>
<dbReference type="EMBL" id="JABEBT010000190">
    <property type="protein sequence ID" value="KAF7625958.1"/>
    <property type="molecule type" value="Genomic_DNA"/>
</dbReference>
<evidence type="ECO:0000313" key="3">
    <source>
        <dbReference type="Proteomes" id="UP000605970"/>
    </source>
</evidence>
<protein>
    <submittedName>
        <fullName evidence="2">Uncharacterized protein</fullName>
    </submittedName>
</protein>
<feature type="region of interest" description="Disordered" evidence="1">
    <location>
        <begin position="118"/>
        <end position="149"/>
    </location>
</feature>
<organism evidence="2 3">
    <name type="scientific">Meloidogyne graminicola</name>
    <dbReference type="NCBI Taxonomy" id="189291"/>
    <lineage>
        <taxon>Eukaryota</taxon>
        <taxon>Metazoa</taxon>
        <taxon>Ecdysozoa</taxon>
        <taxon>Nematoda</taxon>
        <taxon>Chromadorea</taxon>
        <taxon>Rhabditida</taxon>
        <taxon>Tylenchina</taxon>
        <taxon>Tylenchomorpha</taxon>
        <taxon>Tylenchoidea</taxon>
        <taxon>Meloidogynidae</taxon>
        <taxon>Meloidogyninae</taxon>
        <taxon>Meloidogyne</taxon>
    </lineage>
</organism>
<dbReference type="AlphaFoldDB" id="A0A8S9ZBP9"/>